<dbReference type="PANTHER" id="PTHR24006:SF702">
    <property type="entry name" value="UBIQUITIN CARBOXYL-TERMINAL HYDROLASE 47"/>
    <property type="match status" value="1"/>
</dbReference>
<comment type="catalytic activity">
    <reaction evidence="2">
        <text>Thiol-dependent hydrolysis of ester, thioester, amide, peptide and isopeptide bonds formed by the C-terminal Gly of ubiquitin (a 76-residue protein attached to proteins as an intracellular targeting signal).</text>
        <dbReference type="EC" id="3.4.19.12"/>
    </reaction>
</comment>
<dbReference type="PROSITE" id="PS50235">
    <property type="entry name" value="USP_3"/>
    <property type="match status" value="1"/>
</dbReference>
<dbReference type="Pfam" id="PF00443">
    <property type="entry name" value="UCH"/>
    <property type="match status" value="2"/>
</dbReference>
<evidence type="ECO:0000256" key="2">
    <source>
        <dbReference type="RuleBase" id="RU366025"/>
    </source>
</evidence>
<dbReference type="PROSITE" id="PS00973">
    <property type="entry name" value="USP_2"/>
    <property type="match status" value="1"/>
</dbReference>
<keyword evidence="2" id="KW-0833">Ubl conjugation pathway</keyword>
<protein>
    <recommendedName>
        <fullName evidence="2">Ubiquitin carboxyl-terminal hydrolase</fullName>
        <ecNumber evidence="2">3.4.19.12</ecNumber>
    </recommendedName>
</protein>
<name>A0A6H5GS87_9HEMI</name>
<dbReference type="SUPFAM" id="SSF54001">
    <property type="entry name" value="Cysteine proteinases"/>
    <property type="match status" value="2"/>
</dbReference>
<dbReference type="PROSITE" id="PS00972">
    <property type="entry name" value="USP_1"/>
    <property type="match status" value="1"/>
</dbReference>
<feature type="region of interest" description="Disordered" evidence="3">
    <location>
        <begin position="25"/>
        <end position="105"/>
    </location>
</feature>
<proteinExistence type="inferred from homology"/>
<dbReference type="GO" id="GO:0016579">
    <property type="term" value="P:protein deubiquitination"/>
    <property type="evidence" value="ECO:0007669"/>
    <property type="project" value="InterPro"/>
</dbReference>
<keyword evidence="6" id="KW-1185">Reference proteome</keyword>
<dbReference type="InterPro" id="IPR001394">
    <property type="entry name" value="Peptidase_C19_UCH"/>
</dbReference>
<dbReference type="Proteomes" id="UP000479000">
    <property type="component" value="Unassembled WGS sequence"/>
</dbReference>
<sequence>MTEGTLGTIGLNIEYGARNSMCLVEPSSNRRRRARGKLQGDYESDRLGGRTSDDAEPVIPEPPPPPPDSCSESPDQTREHRRVRRNRFKDTGPKAGMERSYSGESSNCNSHEVGYVGLVNQAMTCYLNSLLQALFMTPEFRNALYKWKFDPSQNALPQKCIPYQLQKLFLNLQMSNKSAVETTELTKSFGWESGEVWQQHDIQELCRVMFDALEGEFKNTEQNDLINILYQGNLDFGTLFPGILFYSEANGSRVKVGSGSGTPHLGQSVRGGSGIPDVQGGCSVTVTFPRILDLNSFVQNSESPLDDSVEVIKNDDSSTTDSALDDETNNHISNEAPPAIDTDQEDDEGVDLSNNSANCLENEKNVNQLLARGPYVYDLYSIMIHSGSASGGHYYAYIKDFTRGEWYCFNDQAVTPITSEDIVKTYGGGPYRSNFSYTSMAHSSSTNAYMLMYRQIDKDKNCLAMTTDEFPPHIQVRIFDLGGRE</sequence>
<dbReference type="GO" id="GO:0004843">
    <property type="term" value="F:cysteine-type deubiquitinase activity"/>
    <property type="evidence" value="ECO:0007669"/>
    <property type="project" value="UniProtKB-UniRule"/>
</dbReference>
<feature type="region of interest" description="Disordered" evidence="3">
    <location>
        <begin position="307"/>
        <end position="356"/>
    </location>
</feature>
<keyword evidence="2" id="KW-0378">Hydrolase</keyword>
<evidence type="ECO:0000313" key="6">
    <source>
        <dbReference type="Proteomes" id="UP000479000"/>
    </source>
</evidence>
<dbReference type="AlphaFoldDB" id="A0A6H5GS87"/>
<dbReference type="InterPro" id="IPR028889">
    <property type="entry name" value="USP"/>
</dbReference>
<keyword evidence="2" id="KW-0645">Protease</keyword>
<feature type="compositionally biased region" description="Pro residues" evidence="3">
    <location>
        <begin position="59"/>
        <end position="68"/>
    </location>
</feature>
<dbReference type="EC" id="3.4.19.12" evidence="2"/>
<evidence type="ECO:0000256" key="3">
    <source>
        <dbReference type="SAM" id="MobiDB-lite"/>
    </source>
</evidence>
<keyword evidence="2" id="KW-0788">Thiol protease</keyword>
<dbReference type="InterPro" id="IPR018200">
    <property type="entry name" value="USP_CS"/>
</dbReference>
<accession>A0A6H5GS87</accession>
<evidence type="ECO:0000259" key="4">
    <source>
        <dbReference type="PROSITE" id="PS50235"/>
    </source>
</evidence>
<evidence type="ECO:0000256" key="1">
    <source>
        <dbReference type="ARBA" id="ARBA00009085"/>
    </source>
</evidence>
<feature type="domain" description="USP" evidence="4">
    <location>
        <begin position="116"/>
        <end position="456"/>
    </location>
</feature>
<dbReference type="EMBL" id="CADCXU010017488">
    <property type="protein sequence ID" value="CAB0006253.1"/>
    <property type="molecule type" value="Genomic_DNA"/>
</dbReference>
<dbReference type="GO" id="GO:0005634">
    <property type="term" value="C:nucleus"/>
    <property type="evidence" value="ECO:0007669"/>
    <property type="project" value="TreeGrafter"/>
</dbReference>
<gene>
    <name evidence="5" type="ORF">NTEN_LOCUS11730</name>
</gene>
<feature type="compositionally biased region" description="Basic and acidic residues" evidence="3">
    <location>
        <begin position="38"/>
        <end position="53"/>
    </location>
</feature>
<dbReference type="GO" id="GO:0006508">
    <property type="term" value="P:proteolysis"/>
    <property type="evidence" value="ECO:0007669"/>
    <property type="project" value="UniProtKB-KW"/>
</dbReference>
<dbReference type="GO" id="GO:0005829">
    <property type="term" value="C:cytosol"/>
    <property type="evidence" value="ECO:0007669"/>
    <property type="project" value="TreeGrafter"/>
</dbReference>
<comment type="similarity">
    <text evidence="1 2">Belongs to the peptidase C19 family.</text>
</comment>
<evidence type="ECO:0000313" key="5">
    <source>
        <dbReference type="EMBL" id="CAB0006253.1"/>
    </source>
</evidence>
<dbReference type="Gene3D" id="3.90.70.10">
    <property type="entry name" value="Cysteine proteinases"/>
    <property type="match status" value="2"/>
</dbReference>
<dbReference type="InterPro" id="IPR050164">
    <property type="entry name" value="Peptidase_C19"/>
</dbReference>
<dbReference type="OrthoDB" id="289038at2759"/>
<dbReference type="PANTHER" id="PTHR24006">
    <property type="entry name" value="UBIQUITIN CARBOXYL-TERMINAL HYDROLASE"/>
    <property type="match status" value="1"/>
</dbReference>
<reference evidence="5 6" key="1">
    <citation type="submission" date="2020-02" db="EMBL/GenBank/DDBJ databases">
        <authorList>
            <person name="Ferguson B K."/>
        </authorList>
    </citation>
    <scope>NUCLEOTIDE SEQUENCE [LARGE SCALE GENOMIC DNA]</scope>
</reference>
<organism evidence="5 6">
    <name type="scientific">Nesidiocoris tenuis</name>
    <dbReference type="NCBI Taxonomy" id="355587"/>
    <lineage>
        <taxon>Eukaryota</taxon>
        <taxon>Metazoa</taxon>
        <taxon>Ecdysozoa</taxon>
        <taxon>Arthropoda</taxon>
        <taxon>Hexapoda</taxon>
        <taxon>Insecta</taxon>
        <taxon>Pterygota</taxon>
        <taxon>Neoptera</taxon>
        <taxon>Paraneoptera</taxon>
        <taxon>Hemiptera</taxon>
        <taxon>Heteroptera</taxon>
        <taxon>Panheteroptera</taxon>
        <taxon>Cimicomorpha</taxon>
        <taxon>Miridae</taxon>
        <taxon>Dicyphina</taxon>
        <taxon>Nesidiocoris</taxon>
    </lineage>
</organism>
<dbReference type="InterPro" id="IPR038765">
    <property type="entry name" value="Papain-like_cys_pep_sf"/>
</dbReference>